<evidence type="ECO:0000256" key="4">
    <source>
        <dbReference type="ARBA" id="ARBA00023136"/>
    </source>
</evidence>
<dbReference type="AlphaFoldDB" id="A0A1M6CNE3"/>
<keyword evidence="2 5" id="KW-0812">Transmembrane</keyword>
<dbReference type="PANTHER" id="PTHR36926">
    <property type="entry name" value="COLICIN V PRODUCTION PROTEIN"/>
    <property type="match status" value="1"/>
</dbReference>
<dbReference type="STRING" id="1447782.SAMN05444417_1278"/>
<sequence>MEGFTLVDGIVALVIVVSALLAYSRGFAREALAILGWIGATILAFIFADTVEPLMRQIPVLGDFIGDSCELAIIAAFAAVFAVALVIFSIFTPLFSGVIQRSALGGVDQGLGFLFGVFRGLLLVAVAFFVYDTVLSAQQVPMIENSRAAAIFSGYTDDIQNRNPEAALGWVTAQYEQLVGNCGAPAADVAPATPPAAN</sequence>
<protein>
    <submittedName>
        <fullName evidence="6">Membrane protein required for colicin V production</fullName>
    </submittedName>
</protein>
<feature type="transmembrane region" description="Helical" evidence="5">
    <location>
        <begin position="31"/>
        <end position="51"/>
    </location>
</feature>
<dbReference type="GO" id="GO:0009403">
    <property type="term" value="P:toxin biosynthetic process"/>
    <property type="evidence" value="ECO:0007669"/>
    <property type="project" value="InterPro"/>
</dbReference>
<dbReference type="GO" id="GO:0016020">
    <property type="term" value="C:membrane"/>
    <property type="evidence" value="ECO:0007669"/>
    <property type="project" value="UniProtKB-SubCell"/>
</dbReference>
<gene>
    <name evidence="6" type="ORF">SAMN05444417_1278</name>
</gene>
<evidence type="ECO:0000256" key="1">
    <source>
        <dbReference type="ARBA" id="ARBA00004141"/>
    </source>
</evidence>
<evidence type="ECO:0000313" key="6">
    <source>
        <dbReference type="EMBL" id="SHI62443.1"/>
    </source>
</evidence>
<dbReference type="RefSeq" id="WP_073327023.1">
    <property type="nucleotide sequence ID" value="NZ_FQYO01000002.1"/>
</dbReference>
<keyword evidence="7" id="KW-1185">Reference proteome</keyword>
<evidence type="ECO:0000313" key="7">
    <source>
        <dbReference type="Proteomes" id="UP000184292"/>
    </source>
</evidence>
<dbReference type="InterPro" id="IPR052719">
    <property type="entry name" value="CvpA-like"/>
</dbReference>
<reference evidence="6 7" key="1">
    <citation type="submission" date="2016-11" db="EMBL/GenBank/DDBJ databases">
        <authorList>
            <person name="Jaros S."/>
            <person name="Januszkiewicz K."/>
            <person name="Wedrychowicz H."/>
        </authorList>
    </citation>
    <scope>NUCLEOTIDE SEQUENCE [LARGE SCALE GENOMIC DNA]</scope>
    <source>
        <strain evidence="6 7">DSM 100565</strain>
    </source>
</reference>
<evidence type="ECO:0000256" key="3">
    <source>
        <dbReference type="ARBA" id="ARBA00022989"/>
    </source>
</evidence>
<keyword evidence="3 5" id="KW-1133">Transmembrane helix</keyword>
<name>A0A1M6CNE3_9RHOB</name>
<dbReference type="InterPro" id="IPR003825">
    <property type="entry name" value="Colicin-V_CvpA"/>
</dbReference>
<dbReference type="EMBL" id="FQYO01000002">
    <property type="protein sequence ID" value="SHI62443.1"/>
    <property type="molecule type" value="Genomic_DNA"/>
</dbReference>
<dbReference type="PANTHER" id="PTHR36926:SF1">
    <property type="entry name" value="COLICIN V PRODUCTION PROTEIN"/>
    <property type="match status" value="1"/>
</dbReference>
<dbReference type="Proteomes" id="UP000184292">
    <property type="component" value="Unassembled WGS sequence"/>
</dbReference>
<keyword evidence="4 5" id="KW-0472">Membrane</keyword>
<evidence type="ECO:0000256" key="2">
    <source>
        <dbReference type="ARBA" id="ARBA00022692"/>
    </source>
</evidence>
<feature type="transmembrane region" description="Helical" evidence="5">
    <location>
        <begin position="111"/>
        <end position="131"/>
    </location>
</feature>
<feature type="transmembrane region" description="Helical" evidence="5">
    <location>
        <begin position="6"/>
        <end position="24"/>
    </location>
</feature>
<dbReference type="OrthoDB" id="9806894at2"/>
<feature type="transmembrane region" description="Helical" evidence="5">
    <location>
        <begin position="71"/>
        <end position="99"/>
    </location>
</feature>
<comment type="subcellular location">
    <subcellularLocation>
        <location evidence="1">Membrane</location>
        <topology evidence="1">Multi-pass membrane protein</topology>
    </subcellularLocation>
</comment>
<dbReference type="Pfam" id="PF02674">
    <property type="entry name" value="Colicin_V"/>
    <property type="match status" value="1"/>
</dbReference>
<proteinExistence type="predicted"/>
<organism evidence="6 7">
    <name type="scientific">Wenxinia saemankumensis</name>
    <dbReference type="NCBI Taxonomy" id="1447782"/>
    <lineage>
        <taxon>Bacteria</taxon>
        <taxon>Pseudomonadati</taxon>
        <taxon>Pseudomonadota</taxon>
        <taxon>Alphaproteobacteria</taxon>
        <taxon>Rhodobacterales</taxon>
        <taxon>Roseobacteraceae</taxon>
        <taxon>Wenxinia</taxon>
    </lineage>
</organism>
<evidence type="ECO:0000256" key="5">
    <source>
        <dbReference type="SAM" id="Phobius"/>
    </source>
</evidence>
<accession>A0A1M6CNE3</accession>